<dbReference type="EMBL" id="JBHSCW010000001">
    <property type="protein sequence ID" value="MFC4350125.1"/>
    <property type="molecule type" value="Genomic_DNA"/>
</dbReference>
<feature type="domain" description="Glycine transporter" evidence="8">
    <location>
        <begin position="6"/>
        <end position="81"/>
    </location>
</feature>
<keyword evidence="3" id="KW-1003">Cell membrane</keyword>
<keyword evidence="4 7" id="KW-0812">Transmembrane</keyword>
<feature type="transmembrane region" description="Helical" evidence="7">
    <location>
        <begin position="176"/>
        <end position="197"/>
    </location>
</feature>
<evidence type="ECO:0000256" key="5">
    <source>
        <dbReference type="ARBA" id="ARBA00022989"/>
    </source>
</evidence>
<sequence>MQETLYWLDLLGVAVFAASGALTASRKQMDIFGFALIATVTGIGGGTVRDLLLGIQPVFWINDPAYPLTCVAIAVMVYFTAHLVESRFRTLLWADALGISMFCITGAAIALAAGAPPVSAVILGTVTATFGGLTRDVLCNEIPLILRREIYATAAAAGATVFVVLDLLGTPAWLDIALAFTTALALRGAALTFGLYFPVYKTRPGRDYSDDGS</sequence>
<proteinExistence type="inferred from homology"/>
<feature type="transmembrane region" description="Helical" evidence="7">
    <location>
        <begin position="31"/>
        <end position="52"/>
    </location>
</feature>
<evidence type="ECO:0000256" key="3">
    <source>
        <dbReference type="ARBA" id="ARBA00022475"/>
    </source>
</evidence>
<feature type="transmembrane region" description="Helical" evidence="7">
    <location>
        <begin position="150"/>
        <end position="170"/>
    </location>
</feature>
<evidence type="ECO:0000259" key="8">
    <source>
        <dbReference type="Pfam" id="PF03458"/>
    </source>
</evidence>
<dbReference type="Pfam" id="PF03458">
    <property type="entry name" value="Gly_transporter"/>
    <property type="match status" value="2"/>
</dbReference>
<evidence type="ECO:0000256" key="7">
    <source>
        <dbReference type="SAM" id="Phobius"/>
    </source>
</evidence>
<dbReference type="PANTHER" id="PTHR30506">
    <property type="entry name" value="INNER MEMBRANE PROTEIN"/>
    <property type="match status" value="1"/>
</dbReference>
<protein>
    <submittedName>
        <fullName evidence="9">Trimeric intracellular cation channel family protein</fullName>
    </submittedName>
</protein>
<keyword evidence="5 7" id="KW-1133">Transmembrane helix</keyword>
<keyword evidence="10" id="KW-1185">Reference proteome</keyword>
<gene>
    <name evidence="9" type="ORF">ACFOW6_01075</name>
</gene>
<evidence type="ECO:0000256" key="2">
    <source>
        <dbReference type="ARBA" id="ARBA00008193"/>
    </source>
</evidence>
<reference evidence="10" key="1">
    <citation type="journal article" date="2019" name="Int. J. Syst. Evol. Microbiol.">
        <title>The Global Catalogue of Microorganisms (GCM) 10K type strain sequencing project: providing services to taxonomists for standard genome sequencing and annotation.</title>
        <authorList>
            <consortium name="The Broad Institute Genomics Platform"/>
            <consortium name="The Broad Institute Genome Sequencing Center for Infectious Disease"/>
            <person name="Wu L."/>
            <person name="Ma J."/>
        </authorList>
    </citation>
    <scope>NUCLEOTIDE SEQUENCE [LARGE SCALE GENOMIC DNA]</scope>
    <source>
        <strain evidence="10">CECT 8472</strain>
    </source>
</reference>
<dbReference type="PANTHER" id="PTHR30506:SF3">
    <property type="entry name" value="UPF0126 INNER MEMBRANE PROTEIN YADS-RELATED"/>
    <property type="match status" value="1"/>
</dbReference>
<feature type="transmembrane region" description="Helical" evidence="7">
    <location>
        <begin position="6"/>
        <end position="24"/>
    </location>
</feature>
<feature type="domain" description="Glycine transporter" evidence="8">
    <location>
        <begin position="92"/>
        <end position="165"/>
    </location>
</feature>
<dbReference type="InterPro" id="IPR005115">
    <property type="entry name" value="Gly_transporter"/>
</dbReference>
<evidence type="ECO:0000256" key="6">
    <source>
        <dbReference type="ARBA" id="ARBA00023136"/>
    </source>
</evidence>
<feature type="transmembrane region" description="Helical" evidence="7">
    <location>
        <begin position="91"/>
        <end position="112"/>
    </location>
</feature>
<evidence type="ECO:0000313" key="9">
    <source>
        <dbReference type="EMBL" id="MFC4350125.1"/>
    </source>
</evidence>
<name>A0ABV8UHP3_9PROT</name>
<comment type="subcellular location">
    <subcellularLocation>
        <location evidence="1">Cell membrane</location>
        <topology evidence="1">Multi-pass membrane protein</topology>
    </subcellularLocation>
</comment>
<comment type="caution">
    <text evidence="9">The sequence shown here is derived from an EMBL/GenBank/DDBJ whole genome shotgun (WGS) entry which is preliminary data.</text>
</comment>
<dbReference type="Proteomes" id="UP001595799">
    <property type="component" value="Unassembled WGS sequence"/>
</dbReference>
<feature type="transmembrane region" description="Helical" evidence="7">
    <location>
        <begin position="118"/>
        <end position="138"/>
    </location>
</feature>
<feature type="transmembrane region" description="Helical" evidence="7">
    <location>
        <begin position="64"/>
        <end position="84"/>
    </location>
</feature>
<evidence type="ECO:0000256" key="1">
    <source>
        <dbReference type="ARBA" id="ARBA00004651"/>
    </source>
</evidence>
<dbReference type="RefSeq" id="WP_382420267.1">
    <property type="nucleotide sequence ID" value="NZ_JBHSCW010000001.1"/>
</dbReference>
<evidence type="ECO:0000256" key="4">
    <source>
        <dbReference type="ARBA" id="ARBA00022692"/>
    </source>
</evidence>
<keyword evidence="6 7" id="KW-0472">Membrane</keyword>
<comment type="similarity">
    <text evidence="2">Belongs to the UPF0126 family.</text>
</comment>
<organism evidence="9 10">
    <name type="scientific">Fodinicurvata halophila</name>
    <dbReference type="NCBI Taxonomy" id="1419723"/>
    <lineage>
        <taxon>Bacteria</taxon>
        <taxon>Pseudomonadati</taxon>
        <taxon>Pseudomonadota</taxon>
        <taxon>Alphaproteobacteria</taxon>
        <taxon>Rhodospirillales</taxon>
        <taxon>Rhodovibrionaceae</taxon>
        <taxon>Fodinicurvata</taxon>
    </lineage>
</organism>
<evidence type="ECO:0000313" key="10">
    <source>
        <dbReference type="Proteomes" id="UP001595799"/>
    </source>
</evidence>
<accession>A0ABV8UHP3</accession>